<dbReference type="PANTHER" id="PTHR42879">
    <property type="entry name" value="3-OXOACYL-(ACYL-CARRIER-PROTEIN) REDUCTASE"/>
    <property type="match status" value="1"/>
</dbReference>
<dbReference type="InterPro" id="IPR036291">
    <property type="entry name" value="NAD(P)-bd_dom_sf"/>
</dbReference>
<gene>
    <name evidence="4" type="ORF">EV191_1011055</name>
</gene>
<dbReference type="EMBL" id="SLXQ01000001">
    <property type="protein sequence ID" value="TCP57103.1"/>
    <property type="molecule type" value="Genomic_DNA"/>
</dbReference>
<keyword evidence="2" id="KW-0560">Oxidoreductase</keyword>
<protein>
    <submittedName>
        <fullName evidence="4">3-oxoacyl-[acyl-carrier protein] reductase</fullName>
    </submittedName>
</protein>
<dbReference type="InterPro" id="IPR002347">
    <property type="entry name" value="SDR_fam"/>
</dbReference>
<dbReference type="SUPFAM" id="SSF51735">
    <property type="entry name" value="NAD(P)-binding Rossmann-fold domains"/>
    <property type="match status" value="1"/>
</dbReference>
<dbReference type="GO" id="GO:0016491">
    <property type="term" value="F:oxidoreductase activity"/>
    <property type="evidence" value="ECO:0007669"/>
    <property type="project" value="UniProtKB-KW"/>
</dbReference>
<accession>A0A4R2R3G5</accession>
<dbReference type="Pfam" id="PF13561">
    <property type="entry name" value="adh_short_C2"/>
    <property type="match status" value="1"/>
</dbReference>
<evidence type="ECO:0000259" key="3">
    <source>
        <dbReference type="SMART" id="SM00822"/>
    </source>
</evidence>
<dbReference type="RefSeq" id="WP_132875621.1">
    <property type="nucleotide sequence ID" value="NZ_SLXQ01000001.1"/>
</dbReference>
<comment type="similarity">
    <text evidence="1">Belongs to the short-chain dehydrogenases/reductases (SDR) family.</text>
</comment>
<feature type="domain" description="Ketoreductase" evidence="3">
    <location>
        <begin position="5"/>
        <end position="145"/>
    </location>
</feature>
<dbReference type="InterPro" id="IPR057326">
    <property type="entry name" value="KR_dom"/>
</dbReference>
<dbReference type="Gene3D" id="3.40.50.720">
    <property type="entry name" value="NAD(P)-binding Rossmann-like Domain"/>
    <property type="match status" value="1"/>
</dbReference>
<evidence type="ECO:0000256" key="1">
    <source>
        <dbReference type="ARBA" id="ARBA00006484"/>
    </source>
</evidence>
<evidence type="ECO:0000313" key="4">
    <source>
        <dbReference type="EMBL" id="TCP57103.1"/>
    </source>
</evidence>
<comment type="caution">
    <text evidence="4">The sequence shown here is derived from an EMBL/GenBank/DDBJ whole genome shotgun (WGS) entry which is preliminary data.</text>
</comment>
<dbReference type="AlphaFoldDB" id="A0A4R2R3G5"/>
<keyword evidence="5" id="KW-1185">Reference proteome</keyword>
<dbReference type="OrthoDB" id="9804774at2"/>
<sequence>MQARGVAIITGASRNIGRAIALALAVDGYHLGLLARKDQQALDEVAEEARSQGVDVHTGLVDVRDGAAVHAAIAEVRDRFGQIDVLVNNAAVRRETPFEQITEQEWREILDIVLDGAFHGSAAVLPGMREAGGGRIVNIAGVTGQSGAARRAHVVTAKAGLIGLTKALASEYAEHGVTVNAVSPGLIDTTRAEVPAHHQSKHIPVGRPGAPGEIAAAVRYLISPEAAFVTGHTLNINGGIYLG</sequence>
<dbReference type="FunFam" id="3.40.50.720:FF:000173">
    <property type="entry name" value="3-oxoacyl-[acyl-carrier protein] reductase"/>
    <property type="match status" value="1"/>
</dbReference>
<name>A0A4R2R3G5_9PSEU</name>
<dbReference type="InterPro" id="IPR050259">
    <property type="entry name" value="SDR"/>
</dbReference>
<evidence type="ECO:0000313" key="5">
    <source>
        <dbReference type="Proteomes" id="UP000294911"/>
    </source>
</evidence>
<evidence type="ECO:0000256" key="2">
    <source>
        <dbReference type="ARBA" id="ARBA00023002"/>
    </source>
</evidence>
<dbReference type="PRINTS" id="PR00081">
    <property type="entry name" value="GDHRDH"/>
</dbReference>
<dbReference type="Proteomes" id="UP000294911">
    <property type="component" value="Unassembled WGS sequence"/>
</dbReference>
<dbReference type="PANTHER" id="PTHR42879:SF2">
    <property type="entry name" value="3-OXOACYL-[ACYL-CARRIER-PROTEIN] REDUCTASE FABG"/>
    <property type="match status" value="1"/>
</dbReference>
<dbReference type="PRINTS" id="PR00080">
    <property type="entry name" value="SDRFAMILY"/>
</dbReference>
<reference evidence="4 5" key="1">
    <citation type="submission" date="2019-03" db="EMBL/GenBank/DDBJ databases">
        <title>Genomic Encyclopedia of Type Strains, Phase IV (KMG-IV): sequencing the most valuable type-strain genomes for metagenomic binning, comparative biology and taxonomic classification.</title>
        <authorList>
            <person name="Goeker M."/>
        </authorList>
    </citation>
    <scope>NUCLEOTIDE SEQUENCE [LARGE SCALE GENOMIC DNA]</scope>
    <source>
        <strain evidence="4 5">DSM 45765</strain>
    </source>
</reference>
<dbReference type="SMART" id="SM00822">
    <property type="entry name" value="PKS_KR"/>
    <property type="match status" value="1"/>
</dbReference>
<organism evidence="4 5">
    <name type="scientific">Tamaricihabitans halophyticus</name>
    <dbReference type="NCBI Taxonomy" id="1262583"/>
    <lineage>
        <taxon>Bacteria</taxon>
        <taxon>Bacillati</taxon>
        <taxon>Actinomycetota</taxon>
        <taxon>Actinomycetes</taxon>
        <taxon>Pseudonocardiales</taxon>
        <taxon>Pseudonocardiaceae</taxon>
        <taxon>Tamaricihabitans</taxon>
    </lineage>
</organism>
<proteinExistence type="inferred from homology"/>